<name>A0AAD7APP4_9AGAR</name>
<dbReference type="EMBL" id="JARIHO010000003">
    <property type="protein sequence ID" value="KAJ7364606.1"/>
    <property type="molecule type" value="Genomic_DNA"/>
</dbReference>
<dbReference type="EMBL" id="JARIHO010000083">
    <property type="protein sequence ID" value="KAJ7309261.1"/>
    <property type="molecule type" value="Genomic_DNA"/>
</dbReference>
<accession>A0AAD7APP4</accession>
<comment type="caution">
    <text evidence="2">The sequence shown here is derived from an EMBL/GenBank/DDBJ whole genome shotgun (WGS) entry which is preliminary data.</text>
</comment>
<organism evidence="2 3">
    <name type="scientific">Mycena albidolilacea</name>
    <dbReference type="NCBI Taxonomy" id="1033008"/>
    <lineage>
        <taxon>Eukaryota</taxon>
        <taxon>Fungi</taxon>
        <taxon>Dikarya</taxon>
        <taxon>Basidiomycota</taxon>
        <taxon>Agaricomycotina</taxon>
        <taxon>Agaricomycetes</taxon>
        <taxon>Agaricomycetidae</taxon>
        <taxon>Agaricales</taxon>
        <taxon>Marasmiineae</taxon>
        <taxon>Mycenaceae</taxon>
        <taxon>Mycena</taxon>
    </lineage>
</organism>
<evidence type="ECO:0000313" key="1">
    <source>
        <dbReference type="EMBL" id="KAJ7309261.1"/>
    </source>
</evidence>
<reference evidence="2" key="1">
    <citation type="submission" date="2023-03" db="EMBL/GenBank/DDBJ databases">
        <title>Massive genome expansion in bonnet fungi (Mycena s.s.) driven by repeated elements and novel gene families across ecological guilds.</title>
        <authorList>
            <consortium name="Lawrence Berkeley National Laboratory"/>
            <person name="Harder C.B."/>
            <person name="Miyauchi S."/>
            <person name="Viragh M."/>
            <person name="Kuo A."/>
            <person name="Thoen E."/>
            <person name="Andreopoulos B."/>
            <person name="Lu D."/>
            <person name="Skrede I."/>
            <person name="Drula E."/>
            <person name="Henrissat B."/>
            <person name="Morin E."/>
            <person name="Kohler A."/>
            <person name="Barry K."/>
            <person name="LaButti K."/>
            <person name="Morin E."/>
            <person name="Salamov A."/>
            <person name="Lipzen A."/>
            <person name="Mereny Z."/>
            <person name="Hegedus B."/>
            <person name="Baldrian P."/>
            <person name="Stursova M."/>
            <person name="Weitz H."/>
            <person name="Taylor A."/>
            <person name="Grigoriev I.V."/>
            <person name="Nagy L.G."/>
            <person name="Martin F."/>
            <person name="Kauserud H."/>
        </authorList>
    </citation>
    <scope>NUCLEOTIDE SEQUENCE</scope>
    <source>
        <strain evidence="2">CBHHK002</strain>
    </source>
</reference>
<keyword evidence="3" id="KW-1185">Reference proteome</keyword>
<dbReference type="AlphaFoldDB" id="A0AAD7APP4"/>
<evidence type="ECO:0000313" key="2">
    <source>
        <dbReference type="EMBL" id="KAJ7364606.1"/>
    </source>
</evidence>
<gene>
    <name evidence="2" type="ORF">DFH08DRAFT_798931</name>
    <name evidence="1" type="ORF">DFH08DRAFT_823678</name>
</gene>
<proteinExistence type="predicted"/>
<protein>
    <submittedName>
        <fullName evidence="2">Uncharacterized protein</fullName>
    </submittedName>
</protein>
<evidence type="ECO:0000313" key="3">
    <source>
        <dbReference type="Proteomes" id="UP001218218"/>
    </source>
</evidence>
<sequence>MFPNNVGRLVLDGVGDAEDYFASNGTALFKMAESPPFLCNCDPSNHRVESVWEAESAVPCNDRKWISDKYEKVAAHYRNMSEISEWVDMWEPIQSLARLSQDTFPSPQTQQALYGRTSSIKYHNQIVPIDMKLQRQKNVVGLRGLCGPNARFSQALLNLRSITLHPKVHPAVLPPRDATGARDCGVNESPFPLNEVVGDAYAQSVLSRQAEDRNPLKAVHELEMSFNIRFAARL</sequence>
<dbReference type="Proteomes" id="UP001218218">
    <property type="component" value="Unassembled WGS sequence"/>
</dbReference>